<dbReference type="PROSITE" id="PS51999">
    <property type="entry name" value="ZF_GRF"/>
    <property type="match status" value="1"/>
</dbReference>
<dbReference type="AlphaFoldDB" id="A0A8S9LY47"/>
<feature type="domain" description="GRF-type" evidence="8">
    <location>
        <begin position="210"/>
        <end position="255"/>
    </location>
</feature>
<reference evidence="9" key="1">
    <citation type="submission" date="2019-12" db="EMBL/GenBank/DDBJ databases">
        <title>Genome sequencing and annotation of Brassica cretica.</title>
        <authorList>
            <person name="Studholme D.J."/>
            <person name="Sarris P.F."/>
        </authorList>
    </citation>
    <scope>NUCLEOTIDE SEQUENCE</scope>
    <source>
        <strain evidence="9">PFS-102/07</strain>
        <tissue evidence="9">Leaf</tissue>
    </source>
</reference>
<keyword evidence="3" id="KW-0862">Zinc</keyword>
<evidence type="ECO:0000256" key="2">
    <source>
        <dbReference type="ARBA" id="ARBA00022771"/>
    </source>
</evidence>
<evidence type="ECO:0000256" key="4">
    <source>
        <dbReference type="PROSITE-ProRule" id="PRU01343"/>
    </source>
</evidence>
<evidence type="ECO:0000256" key="3">
    <source>
        <dbReference type="ARBA" id="ARBA00022833"/>
    </source>
</evidence>
<name>A0A8S9LY47_BRACR</name>
<sequence>MTDPYYADMKQHRRDADWREYILYAHHKIPKKCTCCGPIRLGTDEQGMSYYECKEFEDDGFHIRHRCFNAIEEELEELKEEVIDQTKSRMKMEDEIKEMREEINLLKESAALDVEEGESPCDSNGSNTESDDSGSDESGRLPKKKARTEKNHNNDREDEDHDVEQENETSADTESEWSLPDPVEGSDDESDTANSESIISSSLTKHGIRCVSNLTVNPVRVWTRNNPGRRFLSCRGRRVGRDYVKCDFFQWFDLEPPHGWQHLSLLEARDIINEQKEEISKLRNQVSKQPHQNSHVQISNDLVEQLNDKSEECEALKRAVLVLTERSSVLCNVLVASSVGFVVVLGGIIGFNFKTLILQREITALPGDEPLIGHPQWIKGVEAESSTRRGRRGRINVGSG</sequence>
<dbReference type="Proteomes" id="UP000266723">
    <property type="component" value="Unassembled WGS sequence"/>
</dbReference>
<feature type="transmembrane region" description="Helical" evidence="7">
    <location>
        <begin position="333"/>
        <end position="353"/>
    </location>
</feature>
<accession>A0A8S9LY47</accession>
<dbReference type="InterPro" id="IPR057222">
    <property type="entry name" value="DUF7900"/>
</dbReference>
<gene>
    <name evidence="10" type="ORF">DY000_02007081</name>
    <name evidence="9" type="ORF">F2Q70_00011675</name>
</gene>
<dbReference type="EMBL" id="QGKY02000089">
    <property type="protein sequence ID" value="KAF2610751.1"/>
    <property type="molecule type" value="Genomic_DNA"/>
</dbReference>
<feature type="coiled-coil region" evidence="5">
    <location>
        <begin position="265"/>
        <end position="326"/>
    </location>
</feature>
<keyword evidence="11" id="KW-1185">Reference proteome</keyword>
<keyword evidence="5" id="KW-0175">Coiled coil</keyword>
<proteinExistence type="predicted"/>
<evidence type="ECO:0000256" key="7">
    <source>
        <dbReference type="SAM" id="Phobius"/>
    </source>
</evidence>
<reference evidence="10 11" key="3">
    <citation type="journal article" date="2020" name="BMC Genomics">
        <title>Intraspecific diversification of the crop wild relative Brassica cretica Lam. using demographic model selection.</title>
        <authorList>
            <person name="Kioukis A."/>
            <person name="Michalopoulou V.A."/>
            <person name="Briers L."/>
            <person name="Pirintsos S."/>
            <person name="Studholme D.J."/>
            <person name="Pavlidis P."/>
            <person name="Sarris P.F."/>
        </authorList>
    </citation>
    <scope>NUCLEOTIDE SEQUENCE [LARGE SCALE GENOMIC DNA]</scope>
    <source>
        <strain evidence="11">cv. PFS-1207/04</strain>
        <strain evidence="10">PFS-1207/04</strain>
    </source>
</reference>
<keyword evidence="7" id="KW-0472">Membrane</keyword>
<evidence type="ECO:0000256" key="6">
    <source>
        <dbReference type="SAM" id="MobiDB-lite"/>
    </source>
</evidence>
<evidence type="ECO:0000256" key="5">
    <source>
        <dbReference type="SAM" id="Coils"/>
    </source>
</evidence>
<keyword evidence="7" id="KW-1133">Transmembrane helix</keyword>
<dbReference type="GO" id="GO:0008270">
    <property type="term" value="F:zinc ion binding"/>
    <property type="evidence" value="ECO:0007669"/>
    <property type="project" value="UniProtKB-KW"/>
</dbReference>
<dbReference type="EMBL" id="QGKV02000832">
    <property type="protein sequence ID" value="KAF3545379.1"/>
    <property type="molecule type" value="Genomic_DNA"/>
</dbReference>
<dbReference type="Pfam" id="PF25464">
    <property type="entry name" value="DUF7900"/>
    <property type="match status" value="1"/>
</dbReference>
<feature type="coiled-coil region" evidence="5">
    <location>
        <begin position="68"/>
        <end position="109"/>
    </location>
</feature>
<keyword evidence="1" id="KW-0479">Metal-binding</keyword>
<reference evidence="10" key="2">
    <citation type="submission" date="2019-12" db="EMBL/GenBank/DDBJ databases">
        <authorList>
            <person name="Studholme D.J."/>
            <person name="Sarris P."/>
        </authorList>
    </citation>
    <scope>NUCLEOTIDE SEQUENCE</scope>
    <source>
        <strain evidence="10">PFS-1207/04</strain>
        <tissue evidence="10">Leaf</tissue>
    </source>
</reference>
<evidence type="ECO:0000313" key="11">
    <source>
        <dbReference type="Proteomes" id="UP000266723"/>
    </source>
</evidence>
<protein>
    <recommendedName>
        <fullName evidence="8">GRF-type domain-containing protein</fullName>
    </recommendedName>
</protein>
<keyword evidence="2 4" id="KW-0863">Zinc-finger</keyword>
<comment type="caution">
    <text evidence="9">The sequence shown here is derived from an EMBL/GenBank/DDBJ whole genome shotgun (WGS) entry which is preliminary data.</text>
</comment>
<dbReference type="PANTHER" id="PTHR33248">
    <property type="entry name" value="ZINC ION-BINDING PROTEIN"/>
    <property type="match status" value="1"/>
</dbReference>
<feature type="compositionally biased region" description="Acidic residues" evidence="6">
    <location>
        <begin position="156"/>
        <end position="175"/>
    </location>
</feature>
<evidence type="ECO:0000313" key="10">
    <source>
        <dbReference type="EMBL" id="KAF3545379.1"/>
    </source>
</evidence>
<feature type="region of interest" description="Disordered" evidence="6">
    <location>
        <begin position="109"/>
        <end position="195"/>
    </location>
</feature>
<keyword evidence="7" id="KW-0812">Transmembrane</keyword>
<evidence type="ECO:0000259" key="8">
    <source>
        <dbReference type="PROSITE" id="PS51999"/>
    </source>
</evidence>
<evidence type="ECO:0000313" key="9">
    <source>
        <dbReference type="EMBL" id="KAF2610751.1"/>
    </source>
</evidence>
<evidence type="ECO:0000256" key="1">
    <source>
        <dbReference type="ARBA" id="ARBA00022723"/>
    </source>
</evidence>
<organism evidence="9">
    <name type="scientific">Brassica cretica</name>
    <name type="common">Mustard</name>
    <dbReference type="NCBI Taxonomy" id="69181"/>
    <lineage>
        <taxon>Eukaryota</taxon>
        <taxon>Viridiplantae</taxon>
        <taxon>Streptophyta</taxon>
        <taxon>Embryophyta</taxon>
        <taxon>Tracheophyta</taxon>
        <taxon>Spermatophyta</taxon>
        <taxon>Magnoliopsida</taxon>
        <taxon>eudicotyledons</taxon>
        <taxon>Gunneridae</taxon>
        <taxon>Pentapetalae</taxon>
        <taxon>rosids</taxon>
        <taxon>malvids</taxon>
        <taxon>Brassicales</taxon>
        <taxon>Brassicaceae</taxon>
        <taxon>Brassiceae</taxon>
        <taxon>Brassica</taxon>
    </lineage>
</organism>
<dbReference type="InterPro" id="IPR010666">
    <property type="entry name" value="Znf_GRF"/>
</dbReference>